<sequence>MADEKTADDKTADRAPSVPPKAVKAAAAFVARHGKPARAVVENIGRKGARVVLVGHDGAMGDVLVPSPALGERLIEKVRDLEAAEWDRETVEAAKIGHAHRVKMGGRARG</sequence>
<gene>
    <name evidence="2" type="ORF">UO65_0002</name>
</gene>
<dbReference type="PATRIC" id="fig|909613.9.peg.2"/>
<feature type="region of interest" description="Disordered" evidence="1">
    <location>
        <begin position="1"/>
        <end position="21"/>
    </location>
</feature>
<feature type="compositionally biased region" description="Basic and acidic residues" evidence="1">
    <location>
        <begin position="1"/>
        <end position="13"/>
    </location>
</feature>
<evidence type="ECO:0000256" key="1">
    <source>
        <dbReference type="SAM" id="MobiDB-lite"/>
    </source>
</evidence>
<accession>W7J6N9</accession>
<dbReference type="eggNOG" id="COG0671">
    <property type="taxonomic scope" value="Bacteria"/>
</dbReference>
<dbReference type="Proteomes" id="UP000019277">
    <property type="component" value="Unassembled WGS sequence"/>
</dbReference>
<proteinExistence type="predicted"/>
<dbReference type="EMBL" id="AYXG01000001">
    <property type="protein sequence ID" value="EWC64647.1"/>
    <property type="molecule type" value="Genomic_DNA"/>
</dbReference>
<protein>
    <submittedName>
        <fullName evidence="2">Uncharacterized protein</fullName>
    </submittedName>
</protein>
<dbReference type="AlphaFoldDB" id="W7J6N9"/>
<evidence type="ECO:0000313" key="3">
    <source>
        <dbReference type="Proteomes" id="UP000019277"/>
    </source>
</evidence>
<organism evidence="2 3">
    <name type="scientific">Actinokineospora spheciospongiae</name>
    <dbReference type="NCBI Taxonomy" id="909613"/>
    <lineage>
        <taxon>Bacteria</taxon>
        <taxon>Bacillati</taxon>
        <taxon>Actinomycetota</taxon>
        <taxon>Actinomycetes</taxon>
        <taxon>Pseudonocardiales</taxon>
        <taxon>Pseudonocardiaceae</taxon>
        <taxon>Actinokineospora</taxon>
    </lineage>
</organism>
<name>W7J6N9_9PSEU</name>
<evidence type="ECO:0000313" key="2">
    <source>
        <dbReference type="EMBL" id="EWC64647.1"/>
    </source>
</evidence>
<keyword evidence="3" id="KW-1185">Reference proteome</keyword>
<dbReference type="STRING" id="909613.UO65_0002"/>
<comment type="caution">
    <text evidence="2">The sequence shown here is derived from an EMBL/GenBank/DDBJ whole genome shotgun (WGS) entry which is preliminary data.</text>
</comment>
<reference evidence="2 3" key="1">
    <citation type="journal article" date="2014" name="Genome Announc.">
        <title>Draft Genome Sequence of the Antitrypanosomally Active Sponge-Associated Bacterium Actinokineospora sp. Strain EG49.</title>
        <authorList>
            <person name="Harjes J."/>
            <person name="Ryu T."/>
            <person name="Abdelmohsen U.R."/>
            <person name="Moitinho-Silva L."/>
            <person name="Horn H."/>
            <person name="Ravasi T."/>
            <person name="Hentschel U."/>
        </authorList>
    </citation>
    <scope>NUCLEOTIDE SEQUENCE [LARGE SCALE GENOMIC DNA]</scope>
    <source>
        <strain evidence="2 3">EG49</strain>
    </source>
</reference>